<protein>
    <submittedName>
        <fullName evidence="1">Uncharacterized protein</fullName>
    </submittedName>
</protein>
<dbReference type="AlphaFoldDB" id="A0A1V3WVK5"/>
<organism evidence="1 2">
    <name type="scientific">Mycobacterium kansasii</name>
    <dbReference type="NCBI Taxonomy" id="1768"/>
    <lineage>
        <taxon>Bacteria</taxon>
        <taxon>Bacillati</taxon>
        <taxon>Actinomycetota</taxon>
        <taxon>Actinomycetes</taxon>
        <taxon>Mycobacteriales</taxon>
        <taxon>Mycobacteriaceae</taxon>
        <taxon>Mycobacterium</taxon>
    </lineage>
</organism>
<dbReference type="EMBL" id="MVBM01000006">
    <property type="protein sequence ID" value="OOK70351.1"/>
    <property type="molecule type" value="Genomic_DNA"/>
</dbReference>
<comment type="caution">
    <text evidence="1">The sequence shown here is derived from an EMBL/GenBank/DDBJ whole genome shotgun (WGS) entry which is preliminary data.</text>
</comment>
<reference evidence="1 2" key="1">
    <citation type="submission" date="2017-02" db="EMBL/GenBank/DDBJ databases">
        <title>Complete genome sequences of Mycobacterium kansasii strains isolated from rhesus macaques.</title>
        <authorList>
            <person name="Panda A."/>
            <person name="Nagaraj S."/>
            <person name="Zhao X."/>
            <person name="Tettelin H."/>
            <person name="Detolla L.J."/>
        </authorList>
    </citation>
    <scope>NUCLEOTIDE SEQUENCE [LARGE SCALE GENOMIC DNA]</scope>
    <source>
        <strain evidence="1 2">11-3813</strain>
    </source>
</reference>
<accession>A0A1V3WVK5</accession>
<gene>
    <name evidence="1" type="ORF">BZL30_6371</name>
</gene>
<name>A0A1V3WVK5_MYCKA</name>
<proteinExistence type="predicted"/>
<dbReference type="Proteomes" id="UP000189229">
    <property type="component" value="Unassembled WGS sequence"/>
</dbReference>
<evidence type="ECO:0000313" key="2">
    <source>
        <dbReference type="Proteomes" id="UP000189229"/>
    </source>
</evidence>
<evidence type="ECO:0000313" key="1">
    <source>
        <dbReference type="EMBL" id="OOK70351.1"/>
    </source>
</evidence>
<sequence length="65" mass="7297">MSYRRCEDDGEGNDDECRHGNVKCWAPASLTRVRFAHPGNVIAEPMAMALIDFQSCRIFAQPKPS</sequence>